<dbReference type="InterPro" id="IPR036388">
    <property type="entry name" value="WH-like_DNA-bd_sf"/>
</dbReference>
<evidence type="ECO:0000256" key="4">
    <source>
        <dbReference type="ARBA" id="ARBA00023082"/>
    </source>
</evidence>
<evidence type="ECO:0000256" key="3">
    <source>
        <dbReference type="ARBA" id="ARBA00023015"/>
    </source>
</evidence>
<evidence type="ECO:0000259" key="6">
    <source>
        <dbReference type="Pfam" id="PF04542"/>
    </source>
</evidence>
<dbReference type="Pfam" id="PF08281">
    <property type="entry name" value="Sigma70_r4_2"/>
    <property type="match status" value="1"/>
</dbReference>
<dbReference type="EMBL" id="JADOTX010000001">
    <property type="protein sequence ID" value="MBG6069255.1"/>
    <property type="molecule type" value="Genomic_DNA"/>
</dbReference>
<dbReference type="NCBIfam" id="TIGR02937">
    <property type="entry name" value="sigma70-ECF"/>
    <property type="match status" value="1"/>
</dbReference>
<dbReference type="InterPro" id="IPR007627">
    <property type="entry name" value="RNA_pol_sigma70_r2"/>
</dbReference>
<proteinExistence type="inferred from homology"/>
<evidence type="ECO:0000256" key="2">
    <source>
        <dbReference type="ARBA" id="ARBA00011344"/>
    </source>
</evidence>
<evidence type="ECO:0000256" key="1">
    <source>
        <dbReference type="ARBA" id="ARBA00010641"/>
    </source>
</evidence>
<dbReference type="InterPro" id="IPR013325">
    <property type="entry name" value="RNA_pol_sigma_r2"/>
</dbReference>
<dbReference type="InterPro" id="IPR032710">
    <property type="entry name" value="NTF2-like_dom_sf"/>
</dbReference>
<comment type="subunit">
    <text evidence="2">Interacts transiently with the RNA polymerase catalytic core formed by RpoA, RpoB, RpoC and RpoZ (2 alpha, 1 beta, 1 beta' and 1 omega subunit) to form the RNA polymerase holoenzyme that can initiate transcription.</text>
</comment>
<dbReference type="InterPro" id="IPR013249">
    <property type="entry name" value="RNA_pol_sigma70_r4_t2"/>
</dbReference>
<dbReference type="SUPFAM" id="SSF54427">
    <property type="entry name" value="NTF2-like"/>
    <property type="match status" value="1"/>
</dbReference>
<dbReference type="NCBIfam" id="NF007214">
    <property type="entry name" value="PRK09636.1"/>
    <property type="match status" value="1"/>
</dbReference>
<sequence>MRELATEFEAQRGRLLAVAHRMLGSRSEAEDAVQETWLRYAGALADPAARAEIRDLSAWLTTTCARICLDVLRSARVRREAYPGQWLPEPVVSPLGGRPTADGYAPDPAERAVRTDQVGTALLVVLERLAPEQRVALVLHDVFALPFARVAGVLGTTEVAARQLASRARRAVTAPDVPRHTADPAEQRRVLKAFVAATDSGELDQLLQVLAPDVVFVGDSGGHFPAARRPVLGADAVARLTLGLFGRTGRYADRVLARPVLVDGALGLQLETAHSDGRPIRLVTAFAVDQGRITAIYNQLNPDKLTDLPPLDADDGWPPRW</sequence>
<organism evidence="8 9">
    <name type="scientific">Micromonospora ureilytica</name>
    <dbReference type="NCBI Taxonomy" id="709868"/>
    <lineage>
        <taxon>Bacteria</taxon>
        <taxon>Bacillati</taxon>
        <taxon>Actinomycetota</taxon>
        <taxon>Actinomycetes</taxon>
        <taxon>Micromonosporales</taxon>
        <taxon>Micromonosporaceae</taxon>
        <taxon>Micromonospora</taxon>
    </lineage>
</organism>
<keyword evidence="9" id="KW-1185">Reference proteome</keyword>
<feature type="domain" description="RNA polymerase sigma factor 70 region 4 type 2" evidence="7">
    <location>
        <begin position="121"/>
        <end position="171"/>
    </location>
</feature>
<dbReference type="Proteomes" id="UP000614915">
    <property type="component" value="Unassembled WGS sequence"/>
</dbReference>
<dbReference type="SUPFAM" id="SSF88946">
    <property type="entry name" value="Sigma2 domain of RNA polymerase sigma factors"/>
    <property type="match status" value="1"/>
</dbReference>
<keyword evidence="3" id="KW-0805">Transcription regulation</keyword>
<protein>
    <submittedName>
        <fullName evidence="8">RNA polymerase sigma-70 factor (ECF subfamily)</fullName>
    </submittedName>
</protein>
<feature type="domain" description="RNA polymerase sigma-70 region 2" evidence="6">
    <location>
        <begin position="9"/>
        <end position="76"/>
    </location>
</feature>
<evidence type="ECO:0000313" key="8">
    <source>
        <dbReference type="EMBL" id="MBG6069255.1"/>
    </source>
</evidence>
<dbReference type="Gene3D" id="3.10.450.50">
    <property type="match status" value="1"/>
</dbReference>
<evidence type="ECO:0000256" key="5">
    <source>
        <dbReference type="ARBA" id="ARBA00023163"/>
    </source>
</evidence>
<evidence type="ECO:0000313" key="9">
    <source>
        <dbReference type="Proteomes" id="UP000614915"/>
    </source>
</evidence>
<keyword evidence="4" id="KW-0731">Sigma factor</keyword>
<comment type="caution">
    <text evidence="8">The sequence shown here is derived from an EMBL/GenBank/DDBJ whole genome shotgun (WGS) entry which is preliminary data.</text>
</comment>
<dbReference type="PANTHER" id="PTHR30173:SF43">
    <property type="entry name" value="ECF RNA POLYMERASE SIGMA FACTOR SIGI-RELATED"/>
    <property type="match status" value="1"/>
</dbReference>
<comment type="similarity">
    <text evidence="1">Belongs to the sigma-70 factor family. ECF subfamily.</text>
</comment>
<accession>A0ABS0JQZ9</accession>
<reference evidence="8 9" key="1">
    <citation type="submission" date="2020-11" db="EMBL/GenBank/DDBJ databases">
        <title>Sequencing the genomes of 1000 actinobacteria strains.</title>
        <authorList>
            <person name="Klenk H.-P."/>
        </authorList>
    </citation>
    <scope>NUCLEOTIDE SEQUENCE [LARGE SCALE GENOMIC DNA]</scope>
    <source>
        <strain evidence="8 9">DSM 101692</strain>
    </source>
</reference>
<keyword evidence="5" id="KW-0804">Transcription</keyword>
<dbReference type="PANTHER" id="PTHR30173">
    <property type="entry name" value="SIGMA 19 FACTOR"/>
    <property type="match status" value="1"/>
</dbReference>
<dbReference type="SUPFAM" id="SSF88659">
    <property type="entry name" value="Sigma3 and sigma4 domains of RNA polymerase sigma factors"/>
    <property type="match status" value="1"/>
</dbReference>
<dbReference type="Pfam" id="PF04542">
    <property type="entry name" value="Sigma70_r2"/>
    <property type="match status" value="1"/>
</dbReference>
<dbReference type="RefSeq" id="WP_196929293.1">
    <property type="nucleotide sequence ID" value="NZ_JADOTX010000001.1"/>
</dbReference>
<dbReference type="Gene3D" id="1.10.10.10">
    <property type="entry name" value="Winged helix-like DNA-binding domain superfamily/Winged helix DNA-binding domain"/>
    <property type="match status" value="1"/>
</dbReference>
<name>A0ABS0JQZ9_9ACTN</name>
<dbReference type="InterPro" id="IPR052704">
    <property type="entry name" value="ECF_Sigma-70_Domain"/>
</dbReference>
<dbReference type="InterPro" id="IPR013324">
    <property type="entry name" value="RNA_pol_sigma_r3/r4-like"/>
</dbReference>
<gene>
    <name evidence="8" type="ORF">IW248_005542</name>
</gene>
<dbReference type="Gene3D" id="1.10.1740.10">
    <property type="match status" value="1"/>
</dbReference>
<dbReference type="InterPro" id="IPR014284">
    <property type="entry name" value="RNA_pol_sigma-70_dom"/>
</dbReference>
<evidence type="ECO:0000259" key="7">
    <source>
        <dbReference type="Pfam" id="PF08281"/>
    </source>
</evidence>